<keyword evidence="2" id="KW-1185">Reference proteome</keyword>
<dbReference type="Proteomes" id="UP001140096">
    <property type="component" value="Unassembled WGS sequence"/>
</dbReference>
<sequence>MSTTRVYELEAAITELREANLRSQTTIERLERDRQHALEELETLHASHSRLEARFFETETGLTAATAKLDRALRTNSTLEATIDRKSAALDREREAWSKKEVELNTELAAAKRKAMVQRRQTVSTPSSHSRSGSTAANGGLSHARMPSYAMPSGPLSPLTNARALQRSSPDNAGDGPTSDDALDREYAERQMQTQIHQLTRKLREAEARAQQAADQAGRLHMDSEQAAANLDAYQRKTERLEHTVKQLGELNESLREDNESYQVLLQMSTMKGGFSFSNPRSSLESRASSGKWANGPSGLADDATPDGTFAGLDDMANMPGSPGSGGLDLASELGQALDLNSGIKQTRVSELEEQVTQLKEELRKTKYERRHLGDENKALSLYVNKILGRILTSSDGLEAVLSRDYESAGAKKRGPIPAPAPAPAPFAVPSRPPAARPVSPLPEPVPFSVRGSGDGITSVFIPPTSPTLQRAAPSIIQPPQEPVPQSPPPYTRRARSATVAAGQVLAEDLANGDVSASAATVSGAWWKRMSVRLGSGWHAHEEAPAE</sequence>
<gene>
    <name evidence="1" type="ORF">H4S07_000914</name>
</gene>
<reference evidence="1" key="1">
    <citation type="submission" date="2022-07" db="EMBL/GenBank/DDBJ databases">
        <title>Phylogenomic reconstructions and comparative analyses of Kickxellomycotina fungi.</title>
        <authorList>
            <person name="Reynolds N.K."/>
            <person name="Stajich J.E."/>
            <person name="Barry K."/>
            <person name="Grigoriev I.V."/>
            <person name="Crous P."/>
            <person name="Smith M.E."/>
        </authorList>
    </citation>
    <scope>NUCLEOTIDE SEQUENCE</scope>
    <source>
        <strain evidence="1">CBS 102833</strain>
    </source>
</reference>
<protein>
    <submittedName>
        <fullName evidence="1">Uncharacterized protein</fullName>
    </submittedName>
</protein>
<dbReference type="EMBL" id="JANBUP010000101">
    <property type="protein sequence ID" value="KAJ2813120.1"/>
    <property type="molecule type" value="Genomic_DNA"/>
</dbReference>
<comment type="caution">
    <text evidence="1">The sequence shown here is derived from an EMBL/GenBank/DDBJ whole genome shotgun (WGS) entry which is preliminary data.</text>
</comment>
<accession>A0ACC1LQZ6</accession>
<evidence type="ECO:0000313" key="2">
    <source>
        <dbReference type="Proteomes" id="UP001140096"/>
    </source>
</evidence>
<evidence type="ECO:0000313" key="1">
    <source>
        <dbReference type="EMBL" id="KAJ2813120.1"/>
    </source>
</evidence>
<name>A0ACC1LQZ6_9FUNG</name>
<organism evidence="1 2">
    <name type="scientific">Coemansia furcata</name>
    <dbReference type="NCBI Taxonomy" id="417177"/>
    <lineage>
        <taxon>Eukaryota</taxon>
        <taxon>Fungi</taxon>
        <taxon>Fungi incertae sedis</taxon>
        <taxon>Zoopagomycota</taxon>
        <taxon>Kickxellomycotina</taxon>
        <taxon>Kickxellomycetes</taxon>
        <taxon>Kickxellales</taxon>
        <taxon>Kickxellaceae</taxon>
        <taxon>Coemansia</taxon>
    </lineage>
</organism>
<proteinExistence type="predicted"/>